<dbReference type="CDD" id="cd01948">
    <property type="entry name" value="EAL"/>
    <property type="match status" value="1"/>
</dbReference>
<dbReference type="PROSITE" id="PS50887">
    <property type="entry name" value="GGDEF"/>
    <property type="match status" value="1"/>
</dbReference>
<dbReference type="InterPro" id="IPR043128">
    <property type="entry name" value="Rev_trsase/Diguanyl_cyclase"/>
</dbReference>
<proteinExistence type="predicted"/>
<evidence type="ECO:0000259" key="2">
    <source>
        <dbReference type="PROSITE" id="PS50112"/>
    </source>
</evidence>
<dbReference type="NCBIfam" id="TIGR00229">
    <property type="entry name" value="sensory_box"/>
    <property type="match status" value="1"/>
</dbReference>
<dbReference type="CDD" id="cd00130">
    <property type="entry name" value="PAS"/>
    <property type="match status" value="1"/>
</dbReference>
<dbReference type="SMART" id="SM00091">
    <property type="entry name" value="PAS"/>
    <property type="match status" value="1"/>
</dbReference>
<accession>A0A1J5TXF6</accession>
<dbReference type="InterPro" id="IPR052155">
    <property type="entry name" value="Biofilm_reg_signaling"/>
</dbReference>
<dbReference type="AlphaFoldDB" id="A0A1J5TXF6"/>
<dbReference type="InterPro" id="IPR003660">
    <property type="entry name" value="HAMP_dom"/>
</dbReference>
<dbReference type="CDD" id="cd06225">
    <property type="entry name" value="HAMP"/>
    <property type="match status" value="1"/>
</dbReference>
<dbReference type="EC" id="3.1.4.52" evidence="6"/>
<dbReference type="PROSITE" id="PS50885">
    <property type="entry name" value="HAMP"/>
    <property type="match status" value="1"/>
</dbReference>
<dbReference type="PANTHER" id="PTHR44757">
    <property type="entry name" value="DIGUANYLATE CYCLASE DGCP"/>
    <property type="match status" value="1"/>
</dbReference>
<dbReference type="InterPro" id="IPR000160">
    <property type="entry name" value="GGDEF_dom"/>
</dbReference>
<dbReference type="SUPFAM" id="SSF141868">
    <property type="entry name" value="EAL domain-like"/>
    <property type="match status" value="1"/>
</dbReference>
<evidence type="ECO:0000259" key="5">
    <source>
        <dbReference type="PROSITE" id="PS50887"/>
    </source>
</evidence>
<dbReference type="InterPro" id="IPR000014">
    <property type="entry name" value="PAS"/>
</dbReference>
<dbReference type="SMART" id="SM00052">
    <property type="entry name" value="EAL"/>
    <property type="match status" value="1"/>
</dbReference>
<dbReference type="CDD" id="cd01949">
    <property type="entry name" value="GGDEF"/>
    <property type="match status" value="1"/>
</dbReference>
<dbReference type="Gene3D" id="6.10.340.10">
    <property type="match status" value="1"/>
</dbReference>
<dbReference type="InterPro" id="IPR013767">
    <property type="entry name" value="PAS_fold"/>
</dbReference>
<reference evidence="6" key="1">
    <citation type="submission" date="2016-10" db="EMBL/GenBank/DDBJ databases">
        <title>Sequence of Gallionella enrichment culture.</title>
        <authorList>
            <person name="Poehlein A."/>
            <person name="Muehling M."/>
            <person name="Daniel R."/>
        </authorList>
    </citation>
    <scope>NUCLEOTIDE SEQUENCE</scope>
</reference>
<dbReference type="InterPro" id="IPR029787">
    <property type="entry name" value="Nucleotide_cyclase"/>
</dbReference>
<dbReference type="InterPro" id="IPR035919">
    <property type="entry name" value="EAL_sf"/>
</dbReference>
<dbReference type="SUPFAM" id="SSF55073">
    <property type="entry name" value="Nucleotide cyclase"/>
    <property type="match status" value="1"/>
</dbReference>
<sequence length="824" mass="93109">MKNWWRSLGIGTKLSILIQGMLVVVLFIAHFWVINLFNEGILDEAERRAEISADGVINGMNMLMVTGMITDPENRRLFIRKMGASENVSELRIIRAKQVQDQFGPGLPEEQVKDDMDRRAIESKQAQFELSEERGMLKLRAVVPFIARTNFRGTNCLNCHHVQAGSVNGAASITIDLTAELNNIRHAKNLLILGHILLQIVLFFAINWLIQRFMQPLVKLQSTMESMQLSGSMEQFVPIRLEQGAQDEIGKLGLAFNQMSEALSNSERSMKLAASIYQSNADAIMVTDENNLIVDVNPAFTRITGYALEEVRGRNPRIMQSGKHDQEFYRHMWQAILNEGHWQGEIWDKRKTGEIYVKMAHISILRRSDGSVYRHVAQFSDITEKKQKDELIFWQANYDALTSLPNRRLLNDRLAHALAANKRNEDCGALMFLDLDKFKTLNDTLGHAYGDMLLVEVAWRIKSCVREVDTVARIGGDEFVVLLENLGADIKDATQAAAHIAEKIRASLSSPYQLHDKVHHSSPSIGVSLIHGNGESAEELIKQADMAMYQAKEAGRNTVRFFDPRMQRSVEATATLESDLRQALHEGQLHLYYQIQVDRDRRPVGAEALVRWMHPVRGMVPPSQFIPFAEESSLILDIGHWVLDEACRQLSVWSYHERTRELVLAVNISARQFKQSDFVEQVAAVIRKYGIQPARLKLELTESIALEEIDVITAKMHALRSELGISLSLDDFGTGYSSLSYLKRLPLDQIKIDQGFVRDMTVDSSDAVMVKTIIDMAHNFDLEVIAEGVETAAQLALLEQYGCVVFQGYLFGRPVPAAEFEAHL</sequence>
<feature type="transmembrane region" description="Helical" evidence="1">
    <location>
        <begin position="16"/>
        <end position="38"/>
    </location>
</feature>
<keyword evidence="1" id="KW-1133">Transmembrane helix</keyword>
<evidence type="ECO:0000259" key="4">
    <source>
        <dbReference type="PROSITE" id="PS50885"/>
    </source>
</evidence>
<dbReference type="InterPro" id="IPR035965">
    <property type="entry name" value="PAS-like_dom_sf"/>
</dbReference>
<dbReference type="Pfam" id="PF00672">
    <property type="entry name" value="HAMP"/>
    <property type="match status" value="1"/>
</dbReference>
<keyword evidence="6" id="KW-0378">Hydrolase</keyword>
<dbReference type="Pfam" id="PF00990">
    <property type="entry name" value="GGDEF"/>
    <property type="match status" value="1"/>
</dbReference>
<gene>
    <name evidence="6" type="primary">gmr_20</name>
    <name evidence="6" type="ORF">GALL_25280</name>
</gene>
<dbReference type="SMART" id="SM00304">
    <property type="entry name" value="HAMP"/>
    <property type="match status" value="1"/>
</dbReference>
<dbReference type="Gene3D" id="3.30.450.290">
    <property type="match status" value="1"/>
</dbReference>
<dbReference type="GO" id="GO:0006355">
    <property type="term" value="P:regulation of DNA-templated transcription"/>
    <property type="evidence" value="ECO:0007669"/>
    <property type="project" value="InterPro"/>
</dbReference>
<dbReference type="NCBIfam" id="TIGR00254">
    <property type="entry name" value="GGDEF"/>
    <property type="match status" value="1"/>
</dbReference>
<dbReference type="GO" id="GO:0016020">
    <property type="term" value="C:membrane"/>
    <property type="evidence" value="ECO:0007669"/>
    <property type="project" value="InterPro"/>
</dbReference>
<dbReference type="EMBL" id="MLJW01000006">
    <property type="protein sequence ID" value="OIR16710.1"/>
    <property type="molecule type" value="Genomic_DNA"/>
</dbReference>
<comment type="caution">
    <text evidence="6">The sequence shown here is derived from an EMBL/GenBank/DDBJ whole genome shotgun (WGS) entry which is preliminary data.</text>
</comment>
<dbReference type="PANTHER" id="PTHR44757:SF2">
    <property type="entry name" value="BIOFILM ARCHITECTURE MAINTENANCE PROTEIN MBAA"/>
    <property type="match status" value="1"/>
</dbReference>
<dbReference type="GO" id="GO:0007165">
    <property type="term" value="P:signal transduction"/>
    <property type="evidence" value="ECO:0007669"/>
    <property type="project" value="InterPro"/>
</dbReference>
<feature type="domain" description="PAS" evidence="2">
    <location>
        <begin position="269"/>
        <end position="340"/>
    </location>
</feature>
<dbReference type="Pfam" id="PF00989">
    <property type="entry name" value="PAS"/>
    <property type="match status" value="1"/>
</dbReference>
<dbReference type="Pfam" id="PF00563">
    <property type="entry name" value="EAL"/>
    <property type="match status" value="1"/>
</dbReference>
<dbReference type="PROSITE" id="PS50112">
    <property type="entry name" value="PAS"/>
    <property type="match status" value="1"/>
</dbReference>
<organism evidence="6">
    <name type="scientific">mine drainage metagenome</name>
    <dbReference type="NCBI Taxonomy" id="410659"/>
    <lineage>
        <taxon>unclassified sequences</taxon>
        <taxon>metagenomes</taxon>
        <taxon>ecological metagenomes</taxon>
    </lineage>
</organism>
<dbReference type="InterPro" id="IPR001633">
    <property type="entry name" value="EAL_dom"/>
</dbReference>
<feature type="domain" description="GGDEF" evidence="5">
    <location>
        <begin position="426"/>
        <end position="564"/>
    </location>
</feature>
<evidence type="ECO:0000313" key="6">
    <source>
        <dbReference type="EMBL" id="OIR16710.1"/>
    </source>
</evidence>
<feature type="transmembrane region" description="Helical" evidence="1">
    <location>
        <begin position="190"/>
        <end position="210"/>
    </location>
</feature>
<name>A0A1J5TXF6_9ZZZZ</name>
<dbReference type="Gene3D" id="3.30.70.270">
    <property type="match status" value="1"/>
</dbReference>
<feature type="domain" description="HAMP" evidence="4">
    <location>
        <begin position="211"/>
        <end position="268"/>
    </location>
</feature>
<dbReference type="GO" id="GO:0071111">
    <property type="term" value="F:cyclic-guanylate-specific phosphodiesterase activity"/>
    <property type="evidence" value="ECO:0007669"/>
    <property type="project" value="UniProtKB-EC"/>
</dbReference>
<dbReference type="SMART" id="SM00267">
    <property type="entry name" value="GGDEF"/>
    <property type="match status" value="1"/>
</dbReference>
<evidence type="ECO:0000259" key="3">
    <source>
        <dbReference type="PROSITE" id="PS50883"/>
    </source>
</evidence>
<dbReference type="FunFam" id="3.20.20.450:FF:000001">
    <property type="entry name" value="Cyclic di-GMP phosphodiesterase yahA"/>
    <property type="match status" value="1"/>
</dbReference>
<evidence type="ECO:0000256" key="1">
    <source>
        <dbReference type="SAM" id="Phobius"/>
    </source>
</evidence>
<protein>
    <submittedName>
        <fullName evidence="6">Cyclic di-GMP phosphodiesterase Gmr</fullName>
        <ecNumber evidence="6">3.1.4.52</ecNumber>
    </submittedName>
</protein>
<dbReference type="PROSITE" id="PS50883">
    <property type="entry name" value="EAL"/>
    <property type="match status" value="1"/>
</dbReference>
<feature type="domain" description="EAL" evidence="3">
    <location>
        <begin position="573"/>
        <end position="824"/>
    </location>
</feature>
<keyword evidence="1" id="KW-0812">Transmembrane</keyword>
<dbReference type="FunFam" id="3.30.70.270:FF:000001">
    <property type="entry name" value="Diguanylate cyclase domain protein"/>
    <property type="match status" value="1"/>
</dbReference>
<keyword evidence="1" id="KW-0472">Membrane</keyword>
<dbReference type="Gene3D" id="3.30.450.20">
    <property type="entry name" value="PAS domain"/>
    <property type="match status" value="1"/>
</dbReference>
<dbReference type="Gene3D" id="3.20.20.450">
    <property type="entry name" value="EAL domain"/>
    <property type="match status" value="1"/>
</dbReference>
<dbReference type="SUPFAM" id="SSF55785">
    <property type="entry name" value="PYP-like sensor domain (PAS domain)"/>
    <property type="match status" value="1"/>
</dbReference>